<keyword evidence="4 7" id="KW-0169">Cobalamin biosynthesis</keyword>
<comment type="similarity">
    <text evidence="2 7">Belongs to the CobB/CobQ family. CobQ subfamily.</text>
</comment>
<dbReference type="SUPFAM" id="SSF52317">
    <property type="entry name" value="Class I glutamine amidotransferase-like"/>
    <property type="match status" value="1"/>
</dbReference>
<dbReference type="Gene3D" id="3.40.50.880">
    <property type="match status" value="1"/>
</dbReference>
<dbReference type="AlphaFoldDB" id="A0A6N6JB71"/>
<dbReference type="InterPro" id="IPR027417">
    <property type="entry name" value="P-loop_NTPase"/>
</dbReference>
<dbReference type="EMBL" id="BLJE01000001">
    <property type="protein sequence ID" value="GFE63425.1"/>
    <property type="molecule type" value="Genomic_DNA"/>
</dbReference>
<evidence type="ECO:0000313" key="10">
    <source>
        <dbReference type="EMBL" id="GFE63425.1"/>
    </source>
</evidence>
<evidence type="ECO:0000256" key="6">
    <source>
        <dbReference type="ARBA" id="ARBA00025166"/>
    </source>
</evidence>
<evidence type="ECO:0000256" key="5">
    <source>
        <dbReference type="ARBA" id="ARBA00022962"/>
    </source>
</evidence>
<evidence type="ECO:0000256" key="7">
    <source>
        <dbReference type="HAMAP-Rule" id="MF_00028"/>
    </source>
</evidence>
<comment type="pathway">
    <text evidence="1 7">Cofactor biosynthesis; adenosylcobalamin biosynthesis.</text>
</comment>
<dbReference type="UniPathway" id="UPA00148"/>
<evidence type="ECO:0000256" key="3">
    <source>
        <dbReference type="ARBA" id="ARBA00019833"/>
    </source>
</evidence>
<feature type="domain" description="CobB/CobQ-like glutamine amidotransferase" evidence="9">
    <location>
        <begin position="250"/>
        <end position="434"/>
    </location>
</feature>
<dbReference type="HAMAP" id="MF_00028">
    <property type="entry name" value="CobQ"/>
    <property type="match status" value="1"/>
</dbReference>
<evidence type="ECO:0000259" key="8">
    <source>
        <dbReference type="Pfam" id="PF01656"/>
    </source>
</evidence>
<comment type="caution">
    <text evidence="10">The sequence shown here is derived from an EMBL/GenBank/DDBJ whole genome shotgun (WGS) entry which is preliminary data.</text>
</comment>
<feature type="active site" evidence="7">
    <location>
        <position position="427"/>
    </location>
</feature>
<dbReference type="InterPro" id="IPR029062">
    <property type="entry name" value="Class_I_gatase-like"/>
</dbReference>
<reference evidence="10 11" key="1">
    <citation type="submission" date="2019-12" db="EMBL/GenBank/DDBJ databases">
        <title>Litoreibacter badius sp. nov., a novel bacteriochlorophyll a-containing bacterium in the genus Litoreibacter.</title>
        <authorList>
            <person name="Kanamuro M."/>
            <person name="Takabe Y."/>
            <person name="Mori K."/>
            <person name="Takaichi S."/>
            <person name="Hanada S."/>
        </authorList>
    </citation>
    <scope>NUCLEOTIDE SEQUENCE [LARGE SCALE GENOMIC DNA]</scope>
    <source>
        <strain evidence="10 11">K6</strain>
    </source>
</reference>
<dbReference type="Pfam" id="PF07685">
    <property type="entry name" value="GATase_3"/>
    <property type="match status" value="1"/>
</dbReference>
<dbReference type="GO" id="GO:0003824">
    <property type="term" value="F:catalytic activity"/>
    <property type="evidence" value="ECO:0007669"/>
    <property type="project" value="InterPro"/>
</dbReference>
<dbReference type="GO" id="GO:0015420">
    <property type="term" value="F:ABC-type vitamin B12 transporter activity"/>
    <property type="evidence" value="ECO:0007669"/>
    <property type="project" value="UniProtKB-UniRule"/>
</dbReference>
<dbReference type="OrthoDB" id="9808302at2"/>
<dbReference type="Gene3D" id="3.40.50.300">
    <property type="entry name" value="P-loop containing nucleotide triphosphate hydrolases"/>
    <property type="match status" value="1"/>
</dbReference>
<gene>
    <name evidence="7 10" type="primary">cobQ</name>
    <name evidence="10" type="ORF">KIN_04990</name>
</gene>
<dbReference type="RefSeq" id="WP_159804361.1">
    <property type="nucleotide sequence ID" value="NZ_BLJE01000001.1"/>
</dbReference>
<dbReference type="InterPro" id="IPR004459">
    <property type="entry name" value="CobQ_synth"/>
</dbReference>
<evidence type="ECO:0000256" key="1">
    <source>
        <dbReference type="ARBA" id="ARBA00004953"/>
    </source>
</evidence>
<proteinExistence type="inferred from homology"/>
<name>A0A6N6JB71_9RHOB</name>
<dbReference type="PANTHER" id="PTHR21343">
    <property type="entry name" value="DETHIOBIOTIN SYNTHETASE"/>
    <property type="match status" value="1"/>
</dbReference>
<evidence type="ECO:0000313" key="11">
    <source>
        <dbReference type="Proteomes" id="UP000436822"/>
    </source>
</evidence>
<evidence type="ECO:0000259" key="9">
    <source>
        <dbReference type="Pfam" id="PF07685"/>
    </source>
</evidence>
<dbReference type="CDD" id="cd01750">
    <property type="entry name" value="GATase1_CobQ"/>
    <property type="match status" value="1"/>
</dbReference>
<dbReference type="Proteomes" id="UP000436822">
    <property type="component" value="Unassembled WGS sequence"/>
</dbReference>
<dbReference type="InterPro" id="IPR002586">
    <property type="entry name" value="CobQ/CobB/MinD/ParA_Nub-bd_dom"/>
</dbReference>
<dbReference type="Pfam" id="PF01656">
    <property type="entry name" value="CbiA"/>
    <property type="match status" value="1"/>
</dbReference>
<dbReference type="PROSITE" id="PS51274">
    <property type="entry name" value="GATASE_COBBQ"/>
    <property type="match status" value="1"/>
</dbReference>
<comment type="function">
    <text evidence="6 7">Catalyzes amidations at positions B, D, E, and G on adenosylcobyrinic A,C-diamide. NH(2) groups are provided by glutamine, and one molecule of ATP is hydrogenolyzed for each amidation.</text>
</comment>
<dbReference type="PANTHER" id="PTHR21343:SF1">
    <property type="entry name" value="COBYRIC ACID SYNTHASE"/>
    <property type="match status" value="1"/>
</dbReference>
<dbReference type="GO" id="GO:0009236">
    <property type="term" value="P:cobalamin biosynthetic process"/>
    <property type="evidence" value="ECO:0007669"/>
    <property type="project" value="UniProtKB-UniRule"/>
</dbReference>
<protein>
    <recommendedName>
        <fullName evidence="3 7">Cobyric acid synthase</fullName>
    </recommendedName>
</protein>
<organism evidence="10 11">
    <name type="scientific">Litoreibacter roseus</name>
    <dbReference type="NCBI Taxonomy" id="2601869"/>
    <lineage>
        <taxon>Bacteria</taxon>
        <taxon>Pseudomonadati</taxon>
        <taxon>Pseudomonadota</taxon>
        <taxon>Alphaproteobacteria</taxon>
        <taxon>Rhodobacterales</taxon>
        <taxon>Roseobacteraceae</taxon>
        <taxon>Litoreibacter</taxon>
    </lineage>
</organism>
<sequence length="485" mass="51179">MTRAIMIQGAGSNVGKSMIVAGLCRLLTRRGMSVRPFKPQNMSNNAAVTVDGGEIGRAQALQARACGVAAHTDMNPILLKPETDIGAQVIVQGKRVATLKARDYAKAKPQLLVPAVESFHRLAGEAEIIVLEGAGSPAEINLRAGDIANMGFAEAAGVPVVLVGDIDRGGVIAQMVGTSAILPPSDRDRIKGFLINKFRGDVSLFDDGMTAISDHTGWTALGVLPWFPDAWRLPAEDVMDITSSKGGPLKIAVPRLPRISNFDDLDPLSAEPGVTVEIIEPGRALPGDAALVILPGSKSTIGDLAAFRAEGWDTDLFAHVRRGGHVLGLCGGYQMLGRIVSDPDGIEGVKGAVPGLGLLDVTTEMSHDKTLHRVTGKALTKDLPVSGYEIHLGETTGPDCGRAWLEIEGRGAGAASVNGRIRGCYVHGIFAQDAFRADYLSQLGGGSDVPSYEDSVERTLDHLADHLAAHLNIERLLGLTEKVDL</sequence>
<dbReference type="InterPro" id="IPR047045">
    <property type="entry name" value="CobQ_N"/>
</dbReference>
<dbReference type="NCBIfam" id="NF001989">
    <property type="entry name" value="PRK00784.1"/>
    <property type="match status" value="1"/>
</dbReference>
<dbReference type="InterPro" id="IPR011698">
    <property type="entry name" value="GATase_3"/>
</dbReference>
<dbReference type="SUPFAM" id="SSF52540">
    <property type="entry name" value="P-loop containing nucleoside triphosphate hydrolases"/>
    <property type="match status" value="1"/>
</dbReference>
<accession>A0A6N6JB71</accession>
<feature type="domain" description="CobQ/CobB/MinD/ParA nucleotide binding" evidence="8">
    <location>
        <begin position="5"/>
        <end position="237"/>
    </location>
</feature>
<keyword evidence="11" id="KW-1185">Reference proteome</keyword>
<feature type="active site" description="Nucleophile" evidence="7">
    <location>
        <position position="330"/>
    </location>
</feature>
<dbReference type="CDD" id="cd05389">
    <property type="entry name" value="CobQ_N"/>
    <property type="match status" value="1"/>
</dbReference>
<evidence type="ECO:0000256" key="4">
    <source>
        <dbReference type="ARBA" id="ARBA00022573"/>
    </source>
</evidence>
<evidence type="ECO:0000256" key="2">
    <source>
        <dbReference type="ARBA" id="ARBA00006205"/>
    </source>
</evidence>
<dbReference type="InterPro" id="IPR033949">
    <property type="entry name" value="CobQ_GATase1"/>
</dbReference>
<keyword evidence="5 7" id="KW-0315">Glutamine amidotransferase</keyword>
<dbReference type="NCBIfam" id="TIGR00313">
    <property type="entry name" value="cobQ"/>
    <property type="match status" value="1"/>
</dbReference>